<comment type="caution">
    <text evidence="9">The sequence shown here is derived from an EMBL/GenBank/DDBJ whole genome shotgun (WGS) entry which is preliminary data.</text>
</comment>
<evidence type="ECO:0000256" key="1">
    <source>
        <dbReference type="ARBA" id="ARBA00009179"/>
    </source>
</evidence>
<keyword evidence="2 5" id="KW-0645">Protease</keyword>
<dbReference type="InterPro" id="IPR041489">
    <property type="entry name" value="PDZ_6"/>
</dbReference>
<feature type="region of interest" description="Disordered" evidence="6">
    <location>
        <begin position="67"/>
        <end position="86"/>
    </location>
</feature>
<keyword evidence="3 5" id="KW-0378">Hydrolase</keyword>
<dbReference type="GO" id="GO:0008236">
    <property type="term" value="F:serine-type peptidase activity"/>
    <property type="evidence" value="ECO:0007669"/>
    <property type="project" value="UniProtKB-KW"/>
</dbReference>
<evidence type="ECO:0000313" key="9">
    <source>
        <dbReference type="EMBL" id="HGT38299.1"/>
    </source>
</evidence>
<evidence type="ECO:0000259" key="8">
    <source>
        <dbReference type="PROSITE" id="PS50106"/>
    </source>
</evidence>
<dbReference type="NCBIfam" id="TIGR00225">
    <property type="entry name" value="prc"/>
    <property type="match status" value="1"/>
</dbReference>
<evidence type="ECO:0000256" key="3">
    <source>
        <dbReference type="ARBA" id="ARBA00022801"/>
    </source>
</evidence>
<dbReference type="PANTHER" id="PTHR32060:SF30">
    <property type="entry name" value="CARBOXY-TERMINAL PROCESSING PROTEASE CTPA"/>
    <property type="match status" value="1"/>
</dbReference>
<dbReference type="CDD" id="cd06782">
    <property type="entry name" value="cpPDZ_CPP-like"/>
    <property type="match status" value="1"/>
</dbReference>
<dbReference type="InterPro" id="IPR029045">
    <property type="entry name" value="ClpP/crotonase-like_dom_sf"/>
</dbReference>
<feature type="chain" id="PRO_5027649415" evidence="7">
    <location>
        <begin position="30"/>
        <end position="659"/>
    </location>
</feature>
<evidence type="ECO:0000256" key="7">
    <source>
        <dbReference type="SAM" id="SignalP"/>
    </source>
</evidence>
<dbReference type="SUPFAM" id="SSF52096">
    <property type="entry name" value="ClpP/crotonase"/>
    <property type="match status" value="1"/>
</dbReference>
<dbReference type="PROSITE" id="PS50106">
    <property type="entry name" value="PDZ"/>
    <property type="match status" value="1"/>
</dbReference>
<dbReference type="InterPro" id="IPR004447">
    <property type="entry name" value="Peptidase_S41A"/>
</dbReference>
<dbReference type="GO" id="GO:0006508">
    <property type="term" value="P:proteolysis"/>
    <property type="evidence" value="ECO:0007669"/>
    <property type="project" value="UniProtKB-KW"/>
</dbReference>
<dbReference type="Pfam" id="PF03572">
    <property type="entry name" value="Peptidase_S41"/>
    <property type="match status" value="1"/>
</dbReference>
<proteinExistence type="inferred from homology"/>
<dbReference type="Gene3D" id="3.90.226.10">
    <property type="entry name" value="2-enoyl-CoA Hydratase, Chain A, domain 1"/>
    <property type="match status" value="1"/>
</dbReference>
<dbReference type="PANTHER" id="PTHR32060">
    <property type="entry name" value="TAIL-SPECIFIC PROTEASE"/>
    <property type="match status" value="1"/>
</dbReference>
<dbReference type="InterPro" id="IPR036034">
    <property type="entry name" value="PDZ_sf"/>
</dbReference>
<dbReference type="GO" id="GO:0030288">
    <property type="term" value="C:outer membrane-bounded periplasmic space"/>
    <property type="evidence" value="ECO:0007669"/>
    <property type="project" value="TreeGrafter"/>
</dbReference>
<dbReference type="AlphaFoldDB" id="A0A7C4LL23"/>
<sequence>MQRHPTRKSRSVLLLVLALACFLSGGDLAFAQGSRLPNTWVEDDFGPPPEFDARDAVPRGSFGSNLRTFSRDDIRNPGGYGSRDPARMRTDDLWDLPDLPRSLRTRAFPDDFRLPAGRDEFDSLIPNSRTWSRDAVPTSVPRDWTRDDFRVPRDDFRLPRTVPAEREPQPERTWDRPRAVPRAPVVPAQPTLREKVAKRYQDPRVVRVMRQLTPQSGEALYIEISQLIDSRHVAPTSYQQRVRGALEHLTVALETPAFQQAAGLVAPRQNLELLKEQLAAYGRQVQAQNLSQAVNALREVGQMTRSHVQMNPAVVSLAFVYGALDTLDEYSMFVAPEKSGAANLGLKENMVGIGVEIESHPLGVKILKALAGGPAAEATLRRGDIITAVDGRSLAGLDLSEVADLIGGRAGTPIKLDLKRDNLVGDVTLVRRPFQVRSVSEARMETAGVGYIKLDQFSESSTKELDAALWTLHRQGMQSLILDLRGNPGGLLTAAIEISDRFLPAGTIVSTRGRTAADNSEEKAQYAQTWKVPLVVLIDHDSASASEIFAAAIQENRRGWVVGSPSYGKGTVQTLFPLKSAAGALRLTTGKFYSPEGREMAGVGVQPDISVATSRTSNETNDRALQRALEIARDPRLIDMANQLARTGRTGLRVIKVAA</sequence>
<dbReference type="Gene3D" id="2.30.42.10">
    <property type="match status" value="1"/>
</dbReference>
<reference evidence="9" key="1">
    <citation type="journal article" date="2020" name="mSystems">
        <title>Genome- and Community-Level Interaction Insights into Carbon Utilization and Element Cycling Functions of Hydrothermarchaeota in Hydrothermal Sediment.</title>
        <authorList>
            <person name="Zhou Z."/>
            <person name="Liu Y."/>
            <person name="Xu W."/>
            <person name="Pan J."/>
            <person name="Luo Z.H."/>
            <person name="Li M."/>
        </authorList>
    </citation>
    <scope>NUCLEOTIDE SEQUENCE [LARGE SCALE GENOMIC DNA]</scope>
    <source>
        <strain evidence="9">SpSt-508</strain>
    </source>
</reference>
<dbReference type="GO" id="GO:0007165">
    <property type="term" value="P:signal transduction"/>
    <property type="evidence" value="ECO:0007669"/>
    <property type="project" value="TreeGrafter"/>
</dbReference>
<dbReference type="InterPro" id="IPR005151">
    <property type="entry name" value="Tail-specific_protease"/>
</dbReference>
<dbReference type="Pfam" id="PF17820">
    <property type="entry name" value="PDZ_6"/>
    <property type="match status" value="1"/>
</dbReference>
<comment type="similarity">
    <text evidence="1 5">Belongs to the peptidase S41A family.</text>
</comment>
<dbReference type="SMART" id="SM00228">
    <property type="entry name" value="PDZ"/>
    <property type="match status" value="1"/>
</dbReference>
<feature type="signal peptide" evidence="7">
    <location>
        <begin position="1"/>
        <end position="29"/>
    </location>
</feature>
<evidence type="ECO:0000256" key="2">
    <source>
        <dbReference type="ARBA" id="ARBA00022670"/>
    </source>
</evidence>
<dbReference type="SMART" id="SM00245">
    <property type="entry name" value="TSPc"/>
    <property type="match status" value="1"/>
</dbReference>
<gene>
    <name evidence="9" type="ORF">ENS64_03405</name>
</gene>
<name>A0A7C4LL23_9PLAN</name>
<evidence type="ECO:0000256" key="4">
    <source>
        <dbReference type="ARBA" id="ARBA00022825"/>
    </source>
</evidence>
<feature type="domain" description="PDZ" evidence="8">
    <location>
        <begin position="343"/>
        <end position="406"/>
    </location>
</feature>
<dbReference type="SUPFAM" id="SSF50156">
    <property type="entry name" value="PDZ domain-like"/>
    <property type="match status" value="1"/>
</dbReference>
<evidence type="ECO:0000256" key="6">
    <source>
        <dbReference type="SAM" id="MobiDB-lite"/>
    </source>
</evidence>
<dbReference type="InterPro" id="IPR001478">
    <property type="entry name" value="PDZ"/>
</dbReference>
<protein>
    <submittedName>
        <fullName evidence="9">S41 family peptidase</fullName>
    </submittedName>
</protein>
<organism evidence="9">
    <name type="scientific">Schlesneria paludicola</name>
    <dbReference type="NCBI Taxonomy" id="360056"/>
    <lineage>
        <taxon>Bacteria</taxon>
        <taxon>Pseudomonadati</taxon>
        <taxon>Planctomycetota</taxon>
        <taxon>Planctomycetia</taxon>
        <taxon>Planctomycetales</taxon>
        <taxon>Planctomycetaceae</taxon>
        <taxon>Schlesneria</taxon>
    </lineage>
</organism>
<evidence type="ECO:0000256" key="5">
    <source>
        <dbReference type="RuleBase" id="RU004404"/>
    </source>
</evidence>
<dbReference type="PROSITE" id="PS51257">
    <property type="entry name" value="PROKAR_LIPOPROTEIN"/>
    <property type="match status" value="1"/>
</dbReference>
<dbReference type="Gene3D" id="3.30.750.44">
    <property type="match status" value="1"/>
</dbReference>
<dbReference type="GO" id="GO:0004175">
    <property type="term" value="F:endopeptidase activity"/>
    <property type="evidence" value="ECO:0007669"/>
    <property type="project" value="TreeGrafter"/>
</dbReference>
<dbReference type="EMBL" id="DSVQ01000006">
    <property type="protein sequence ID" value="HGT38299.1"/>
    <property type="molecule type" value="Genomic_DNA"/>
</dbReference>
<accession>A0A7C4LL23</accession>
<keyword evidence="7" id="KW-0732">Signal</keyword>
<keyword evidence="4 5" id="KW-0720">Serine protease</keyword>
<dbReference type="CDD" id="cd07560">
    <property type="entry name" value="Peptidase_S41_CPP"/>
    <property type="match status" value="1"/>
</dbReference>